<evidence type="ECO:0000313" key="7">
    <source>
        <dbReference type="Proteomes" id="UP000477834"/>
    </source>
</evidence>
<dbReference type="EMBL" id="WIKE01000001">
    <property type="protein sequence ID" value="MQQ63110.1"/>
    <property type="molecule type" value="Genomic_DNA"/>
</dbReference>
<dbReference type="PANTHER" id="PTHR30250:SF26">
    <property type="entry name" value="PSMA PROTEIN"/>
    <property type="match status" value="1"/>
</dbReference>
<dbReference type="RefSeq" id="WP_153193564.1">
    <property type="nucleotide sequence ID" value="NZ_WIIS01000001.1"/>
</dbReference>
<keyword evidence="2" id="KW-1003">Cell membrane</keyword>
<comment type="caution">
    <text evidence="6">The sequence shown here is derived from an EMBL/GenBank/DDBJ whole genome shotgun (WGS) entry which is preliminary data.</text>
</comment>
<accession>A0A6L5H1K8</accession>
<sequence>MSNRLVNTRRNIVWGTLNKLIAIALPFLVRTTLIYQLGIQYVGISGLFASILQVLSLADLGFANAIVYSMYKPLAHGDNDTVGALLGFYKKIYRVVGAVILIVGLLIVPFINYLVKGSYPADINIQLIYLIYLANTVVSYFLFAYKRSLLLASQRKDISDNIDSVVRIILSGLQILLLFLFPDFYVFALVIPCMTILNNVFNEIVTKKNYNYIVENSNLDKKVKQEIIEKTKGLFVYKVCAITRNSLDNIFISTFLGISTVGIYSNYYYIMISVKGFLDVVSTGMSASVGHSVATESVEKNHRDLENLTFGFSWLATWFMTCLLCLFQPFMLLWVGQANILPFSVVVALCFYFYVLAAGDMRSQYIDASGLWDKEKLRSIAETVGNVVLNYILIQFLGVLGIVLATALTILFIGIPWSTKIVFDNYFKNGYKKYLWNQAVYAIVTIIVASITYLICTLVGGNNIVVLIIRGIICLFVPNILYYLFFLKNEKTRLFFKIIKSKLLK</sequence>
<dbReference type="PANTHER" id="PTHR30250">
    <property type="entry name" value="PST FAMILY PREDICTED COLANIC ACID TRANSPORTER"/>
    <property type="match status" value="1"/>
</dbReference>
<dbReference type="AlphaFoldDB" id="A0A6L5H1K8"/>
<comment type="subcellular location">
    <subcellularLocation>
        <location evidence="1">Cell membrane</location>
        <topology evidence="1">Multi-pass membrane protein</topology>
    </subcellularLocation>
</comment>
<name>A0A6L5H1K8_STRMT</name>
<keyword evidence="5" id="KW-0472">Membrane</keyword>
<dbReference type="GO" id="GO:0005886">
    <property type="term" value="C:plasma membrane"/>
    <property type="evidence" value="ECO:0007669"/>
    <property type="project" value="UniProtKB-SubCell"/>
</dbReference>
<evidence type="ECO:0000256" key="3">
    <source>
        <dbReference type="ARBA" id="ARBA00022692"/>
    </source>
</evidence>
<dbReference type="Proteomes" id="UP000477834">
    <property type="component" value="Unassembled WGS sequence"/>
</dbReference>
<organism evidence="6 7">
    <name type="scientific">Streptococcus mitis</name>
    <dbReference type="NCBI Taxonomy" id="28037"/>
    <lineage>
        <taxon>Bacteria</taxon>
        <taxon>Bacillati</taxon>
        <taxon>Bacillota</taxon>
        <taxon>Bacilli</taxon>
        <taxon>Lactobacillales</taxon>
        <taxon>Streptococcaceae</taxon>
        <taxon>Streptococcus</taxon>
        <taxon>Streptococcus mitis group</taxon>
    </lineage>
</organism>
<protein>
    <recommendedName>
        <fullName evidence="8">Polysaccharide biosynthesis protein</fullName>
    </recommendedName>
</protein>
<evidence type="ECO:0000256" key="4">
    <source>
        <dbReference type="ARBA" id="ARBA00022989"/>
    </source>
</evidence>
<evidence type="ECO:0008006" key="8">
    <source>
        <dbReference type="Google" id="ProtNLM"/>
    </source>
</evidence>
<keyword evidence="4" id="KW-1133">Transmembrane helix</keyword>
<evidence type="ECO:0000256" key="1">
    <source>
        <dbReference type="ARBA" id="ARBA00004651"/>
    </source>
</evidence>
<evidence type="ECO:0000256" key="5">
    <source>
        <dbReference type="ARBA" id="ARBA00023136"/>
    </source>
</evidence>
<dbReference type="InterPro" id="IPR050833">
    <property type="entry name" value="Poly_Biosynth_Transport"/>
</dbReference>
<evidence type="ECO:0000313" key="6">
    <source>
        <dbReference type="EMBL" id="MQQ63110.1"/>
    </source>
</evidence>
<reference evidence="6 7" key="1">
    <citation type="submission" date="2019-10" db="EMBL/GenBank/DDBJ databases">
        <title>Streptococcus mitis of the oral and urogenital tracts.</title>
        <authorList>
            <person name="Price T."/>
            <person name="Mores C.R."/>
            <person name="Putonti C."/>
            <person name="Wolfe A.J."/>
        </authorList>
    </citation>
    <scope>NUCLEOTIDE SEQUENCE [LARGE SCALE GENOMIC DNA]</scope>
    <source>
        <strain evidence="6 7">SM05</strain>
    </source>
</reference>
<proteinExistence type="predicted"/>
<evidence type="ECO:0000256" key="2">
    <source>
        <dbReference type="ARBA" id="ARBA00022475"/>
    </source>
</evidence>
<gene>
    <name evidence="6" type="ORF">GEZ69_01390</name>
</gene>
<keyword evidence="3" id="KW-0812">Transmembrane</keyword>